<dbReference type="Proteomes" id="UP001432027">
    <property type="component" value="Unassembled WGS sequence"/>
</dbReference>
<keyword evidence="3" id="KW-1185">Reference proteome</keyword>
<name>A0AAV5TCN6_9BILA</name>
<comment type="caution">
    <text evidence="2">The sequence shown here is derived from an EMBL/GenBank/DDBJ whole genome shotgun (WGS) entry which is preliminary data.</text>
</comment>
<proteinExistence type="predicted"/>
<evidence type="ECO:0000256" key="1">
    <source>
        <dbReference type="SAM" id="MobiDB-lite"/>
    </source>
</evidence>
<organism evidence="2 3">
    <name type="scientific">Pristionchus entomophagus</name>
    <dbReference type="NCBI Taxonomy" id="358040"/>
    <lineage>
        <taxon>Eukaryota</taxon>
        <taxon>Metazoa</taxon>
        <taxon>Ecdysozoa</taxon>
        <taxon>Nematoda</taxon>
        <taxon>Chromadorea</taxon>
        <taxon>Rhabditida</taxon>
        <taxon>Rhabditina</taxon>
        <taxon>Diplogasteromorpha</taxon>
        <taxon>Diplogasteroidea</taxon>
        <taxon>Neodiplogasteridae</taxon>
        <taxon>Pristionchus</taxon>
    </lineage>
</organism>
<evidence type="ECO:0000313" key="2">
    <source>
        <dbReference type="EMBL" id="GMS90489.1"/>
    </source>
</evidence>
<feature type="non-terminal residue" evidence="2">
    <location>
        <position position="96"/>
    </location>
</feature>
<dbReference type="AlphaFoldDB" id="A0AAV5TCN6"/>
<sequence>VLAPAPCSNDMREKKLTVTAEQRQSKNEQFDISLMIEEEYVRPSTPPSPMASPTRWQVMCQKSCDYLLKPLDSDQESELEAIISHGASWDERPTDE</sequence>
<accession>A0AAV5TCN6</accession>
<feature type="region of interest" description="Disordered" evidence="1">
    <location>
        <begin position="1"/>
        <end position="31"/>
    </location>
</feature>
<feature type="non-terminal residue" evidence="2">
    <location>
        <position position="1"/>
    </location>
</feature>
<reference evidence="2" key="1">
    <citation type="submission" date="2023-10" db="EMBL/GenBank/DDBJ databases">
        <title>Genome assembly of Pristionchus species.</title>
        <authorList>
            <person name="Yoshida K."/>
            <person name="Sommer R.J."/>
        </authorList>
    </citation>
    <scope>NUCLEOTIDE SEQUENCE</scope>
    <source>
        <strain evidence="2">RS0144</strain>
    </source>
</reference>
<protein>
    <submittedName>
        <fullName evidence="2">Uncharacterized protein</fullName>
    </submittedName>
</protein>
<dbReference type="EMBL" id="BTSX01000003">
    <property type="protein sequence ID" value="GMS90489.1"/>
    <property type="molecule type" value="Genomic_DNA"/>
</dbReference>
<evidence type="ECO:0000313" key="3">
    <source>
        <dbReference type="Proteomes" id="UP001432027"/>
    </source>
</evidence>
<gene>
    <name evidence="2" type="ORF">PENTCL1PPCAC_12664</name>
</gene>